<dbReference type="PANTHER" id="PTHR43381:SF4">
    <property type="entry name" value="EUKARYOTIC TRANSLATION INITIATION FACTOR 5B"/>
    <property type="match status" value="1"/>
</dbReference>
<evidence type="ECO:0000256" key="2">
    <source>
        <dbReference type="ARBA" id="ARBA00023134"/>
    </source>
</evidence>
<dbReference type="GO" id="GO:0005739">
    <property type="term" value="C:mitochondrion"/>
    <property type="evidence" value="ECO:0007669"/>
    <property type="project" value="TreeGrafter"/>
</dbReference>
<dbReference type="GO" id="GO:0003743">
    <property type="term" value="F:translation initiation factor activity"/>
    <property type="evidence" value="ECO:0007669"/>
    <property type="project" value="TreeGrafter"/>
</dbReference>
<evidence type="ECO:0000259" key="3">
    <source>
        <dbReference type="Pfam" id="PF14578"/>
    </source>
</evidence>
<name>A0A182FE15_ANOAL</name>
<dbReference type="Pfam" id="PF14578">
    <property type="entry name" value="GTP_EFTU_D4"/>
    <property type="match status" value="1"/>
</dbReference>
<reference evidence="4 5" key="1">
    <citation type="journal article" date="2017" name="G3 (Bethesda)">
        <title>The Physical Genome Mapping of Anopheles albimanus Corrected Scaffold Misassemblies and Identified Interarm Rearrangements in Genus Anopheles.</title>
        <authorList>
            <person name="Artemov G.N."/>
            <person name="Peery A.N."/>
            <person name="Jiang X."/>
            <person name="Tu Z."/>
            <person name="Stegniy V.N."/>
            <person name="Sharakhova M.V."/>
            <person name="Sharakhov I.V."/>
        </authorList>
    </citation>
    <scope>NUCLEOTIDE SEQUENCE [LARGE SCALE GENOMIC DNA]</scope>
    <source>
        <strain evidence="4 5">ALBI9_A</strain>
    </source>
</reference>
<dbReference type="InterPro" id="IPR029459">
    <property type="entry name" value="EFTU-type"/>
</dbReference>
<dbReference type="VEuPathDB" id="VectorBase:AALB20_038127"/>
<proteinExistence type="predicted"/>
<reference evidence="4" key="2">
    <citation type="submission" date="2022-08" db="UniProtKB">
        <authorList>
            <consortium name="EnsemblMetazoa"/>
        </authorList>
    </citation>
    <scope>IDENTIFICATION</scope>
    <source>
        <strain evidence="4">STECLA/ALBI9_A</strain>
    </source>
</reference>
<organism evidence="4 5">
    <name type="scientific">Anopheles albimanus</name>
    <name type="common">New world malaria mosquito</name>
    <dbReference type="NCBI Taxonomy" id="7167"/>
    <lineage>
        <taxon>Eukaryota</taxon>
        <taxon>Metazoa</taxon>
        <taxon>Ecdysozoa</taxon>
        <taxon>Arthropoda</taxon>
        <taxon>Hexapoda</taxon>
        <taxon>Insecta</taxon>
        <taxon>Pterygota</taxon>
        <taxon>Neoptera</taxon>
        <taxon>Endopterygota</taxon>
        <taxon>Diptera</taxon>
        <taxon>Nematocera</taxon>
        <taxon>Culicoidea</taxon>
        <taxon>Culicidae</taxon>
        <taxon>Anophelinae</taxon>
        <taxon>Anopheles</taxon>
    </lineage>
</organism>
<dbReference type="AlphaFoldDB" id="A0A182FE15"/>
<keyword evidence="5" id="KW-1185">Reference proteome</keyword>
<protein>
    <recommendedName>
        <fullName evidence="3">Elongation factor Tu-type domain-containing protein</fullName>
    </recommendedName>
</protein>
<dbReference type="SUPFAM" id="SSF50447">
    <property type="entry name" value="Translation proteins"/>
    <property type="match status" value="1"/>
</dbReference>
<evidence type="ECO:0000313" key="4">
    <source>
        <dbReference type="EnsemblMetazoa" id="AALB004756-PA"/>
    </source>
</evidence>
<dbReference type="GO" id="GO:0005525">
    <property type="term" value="F:GTP binding"/>
    <property type="evidence" value="ECO:0007669"/>
    <property type="project" value="UniProtKB-KW"/>
</dbReference>
<dbReference type="EnsemblMetazoa" id="AALB004756-RA">
    <property type="protein sequence ID" value="AALB004756-PA"/>
    <property type="gene ID" value="AALB004756"/>
</dbReference>
<dbReference type="Proteomes" id="UP000069272">
    <property type="component" value="Chromosome 3L"/>
</dbReference>
<dbReference type="VEuPathDB" id="VectorBase:AALB004756"/>
<dbReference type="InterPro" id="IPR009000">
    <property type="entry name" value="Transl_B-barrel_sf"/>
</dbReference>
<sequence>MPFVDLGVVTSIEANHKQLETARKGQEVCIKIEPIPGETPKMFGRHFDEHDMLVSKLFTSAANVNSKSEQIGQ</sequence>
<dbReference type="Gene3D" id="2.40.30.10">
    <property type="entry name" value="Translation factors"/>
    <property type="match status" value="1"/>
</dbReference>
<dbReference type="STRING" id="7167.A0A182FE15"/>
<dbReference type="InterPro" id="IPR015760">
    <property type="entry name" value="TIF_IF2"/>
</dbReference>
<accession>A0A182FE15</accession>
<dbReference type="PANTHER" id="PTHR43381">
    <property type="entry name" value="TRANSLATION INITIATION FACTOR IF-2-RELATED"/>
    <property type="match status" value="1"/>
</dbReference>
<evidence type="ECO:0000256" key="1">
    <source>
        <dbReference type="ARBA" id="ARBA00022741"/>
    </source>
</evidence>
<evidence type="ECO:0000313" key="5">
    <source>
        <dbReference type="Proteomes" id="UP000069272"/>
    </source>
</evidence>
<feature type="domain" description="Elongation factor Tu-type" evidence="3">
    <location>
        <begin position="6"/>
        <end position="53"/>
    </location>
</feature>
<keyword evidence="1" id="KW-0547">Nucleotide-binding</keyword>
<keyword evidence="2" id="KW-0342">GTP-binding</keyword>